<dbReference type="InterPro" id="IPR017871">
    <property type="entry name" value="ABC_transporter-like_CS"/>
</dbReference>
<dbReference type="InterPro" id="IPR003439">
    <property type="entry name" value="ABC_transporter-like_ATP-bd"/>
</dbReference>
<dbReference type="GO" id="GO:0022857">
    <property type="term" value="F:transmembrane transporter activity"/>
    <property type="evidence" value="ECO:0007669"/>
    <property type="project" value="TreeGrafter"/>
</dbReference>
<dbReference type="InterPro" id="IPR027417">
    <property type="entry name" value="P-loop_NTPase"/>
</dbReference>
<evidence type="ECO:0000259" key="5">
    <source>
        <dbReference type="PROSITE" id="PS50893"/>
    </source>
</evidence>
<gene>
    <name evidence="6" type="ORF">UFOPK3662_01327</name>
</gene>
<dbReference type="Gene3D" id="3.40.50.300">
    <property type="entry name" value="P-loop containing nucleotide triphosphate hydrolases"/>
    <property type="match status" value="1"/>
</dbReference>
<evidence type="ECO:0000256" key="3">
    <source>
        <dbReference type="ARBA" id="ARBA00022840"/>
    </source>
</evidence>
<dbReference type="Pfam" id="PF00005">
    <property type="entry name" value="ABC_tran"/>
    <property type="match status" value="1"/>
</dbReference>
<dbReference type="InterPro" id="IPR015854">
    <property type="entry name" value="ABC_transpr_LolD-like"/>
</dbReference>
<dbReference type="SUPFAM" id="SSF52540">
    <property type="entry name" value="P-loop containing nucleoside triphosphate hydrolases"/>
    <property type="match status" value="1"/>
</dbReference>
<dbReference type="AlphaFoldDB" id="A0A6J7IMZ9"/>
<dbReference type="PANTHER" id="PTHR24220">
    <property type="entry name" value="IMPORT ATP-BINDING PROTEIN"/>
    <property type="match status" value="1"/>
</dbReference>
<dbReference type="SMART" id="SM00382">
    <property type="entry name" value="AAA"/>
    <property type="match status" value="1"/>
</dbReference>
<dbReference type="InterPro" id="IPR009078">
    <property type="entry name" value="Ferritin-like_SF"/>
</dbReference>
<keyword evidence="2" id="KW-0547">Nucleotide-binding</keyword>
<keyword evidence="1" id="KW-0813">Transport</keyword>
<dbReference type="GO" id="GO:0005886">
    <property type="term" value="C:plasma membrane"/>
    <property type="evidence" value="ECO:0007669"/>
    <property type="project" value="TreeGrafter"/>
</dbReference>
<dbReference type="InterPro" id="IPR017911">
    <property type="entry name" value="MacB-like_ATP-bd"/>
</dbReference>
<protein>
    <submittedName>
        <fullName evidence="6">Unannotated protein</fullName>
    </submittedName>
</protein>
<dbReference type="EMBL" id="CAFBMW010000008">
    <property type="protein sequence ID" value="CAB4932628.1"/>
    <property type="molecule type" value="Genomic_DNA"/>
</dbReference>
<dbReference type="SUPFAM" id="SSF47240">
    <property type="entry name" value="Ferritin-like"/>
    <property type="match status" value="1"/>
</dbReference>
<keyword evidence="3" id="KW-0067">ATP-binding</keyword>
<dbReference type="InterPro" id="IPR011017">
    <property type="entry name" value="TRASH_dom"/>
</dbReference>
<dbReference type="PROSITE" id="PS50893">
    <property type="entry name" value="ABC_TRANSPORTER_2"/>
    <property type="match status" value="1"/>
</dbReference>
<dbReference type="PROSITE" id="PS00211">
    <property type="entry name" value="ABC_TRANSPORTER_1"/>
    <property type="match status" value="1"/>
</dbReference>
<organism evidence="6">
    <name type="scientific">freshwater metagenome</name>
    <dbReference type="NCBI Taxonomy" id="449393"/>
    <lineage>
        <taxon>unclassified sequences</taxon>
        <taxon>metagenomes</taxon>
        <taxon>ecological metagenomes</taxon>
    </lineage>
</organism>
<evidence type="ECO:0000313" key="6">
    <source>
        <dbReference type="EMBL" id="CAB4932628.1"/>
    </source>
</evidence>
<dbReference type="GO" id="GO:0005524">
    <property type="term" value="F:ATP binding"/>
    <property type="evidence" value="ECO:0007669"/>
    <property type="project" value="UniProtKB-KW"/>
</dbReference>
<feature type="region of interest" description="Disordered" evidence="4">
    <location>
        <begin position="1"/>
        <end position="23"/>
    </location>
</feature>
<feature type="compositionally biased region" description="Low complexity" evidence="4">
    <location>
        <begin position="9"/>
        <end position="20"/>
    </location>
</feature>
<dbReference type="InterPro" id="IPR003593">
    <property type="entry name" value="AAA+_ATPase"/>
</dbReference>
<dbReference type="PANTHER" id="PTHR24220:SF86">
    <property type="entry name" value="ABC TRANSPORTER ABCH.1"/>
    <property type="match status" value="1"/>
</dbReference>
<evidence type="ECO:0000256" key="1">
    <source>
        <dbReference type="ARBA" id="ARBA00022448"/>
    </source>
</evidence>
<proteinExistence type="predicted"/>
<dbReference type="Pfam" id="PF04945">
    <property type="entry name" value="YHS"/>
    <property type="match status" value="1"/>
</dbReference>
<name>A0A6J7IMZ9_9ZZZZ</name>
<dbReference type="CDD" id="cd03255">
    <property type="entry name" value="ABC_MJ0796_LolCDE_FtsE"/>
    <property type="match status" value="1"/>
</dbReference>
<feature type="domain" description="ABC transporter" evidence="5">
    <location>
        <begin position="31"/>
        <end position="275"/>
    </location>
</feature>
<sequence length="324" mass="34187">MNTARIHRPAPTDATRPAATSGTEAANIAPLRVRGLTKTYGAGATEVRAVDAVDLDVRAGEVLLVMGPSGSGKTTLLLMLGALLRPTTGSILVTDRAGVSIDIATAAERALPALRAHSFGFIFQDYALLDALTATENIAVAANIAGLTGAPAHARAAELLERVGLTHRATARPSQMSGGEQQRVALARALANDPPVLLADEPTANLDASRGRDLARLLRTLADEDHRSVVIVSHDERLREVADRVLWMEDGAFREVAAMVIDPVCGMAVEPTGPSLERLGRTVWFCSDGCRREYADDPDHFAPPRPAVVEPGVAKIPPGGIIES</sequence>
<accession>A0A6J7IMZ9</accession>
<dbReference type="SMART" id="SM00746">
    <property type="entry name" value="TRASH"/>
    <property type="match status" value="1"/>
</dbReference>
<evidence type="ECO:0000256" key="2">
    <source>
        <dbReference type="ARBA" id="ARBA00022741"/>
    </source>
</evidence>
<dbReference type="InterPro" id="IPR007029">
    <property type="entry name" value="YHS_dom"/>
</dbReference>
<evidence type="ECO:0000256" key="4">
    <source>
        <dbReference type="SAM" id="MobiDB-lite"/>
    </source>
</evidence>
<dbReference type="GO" id="GO:0016887">
    <property type="term" value="F:ATP hydrolysis activity"/>
    <property type="evidence" value="ECO:0007669"/>
    <property type="project" value="InterPro"/>
</dbReference>
<reference evidence="6" key="1">
    <citation type="submission" date="2020-05" db="EMBL/GenBank/DDBJ databases">
        <authorList>
            <person name="Chiriac C."/>
            <person name="Salcher M."/>
            <person name="Ghai R."/>
            <person name="Kavagutti S V."/>
        </authorList>
    </citation>
    <scope>NUCLEOTIDE SEQUENCE</scope>
</reference>